<gene>
    <name evidence="1" type="ORF">KFK14_13105</name>
</gene>
<keyword evidence="2" id="KW-1185">Reference proteome</keyword>
<name>A0A975K378_9SPHN</name>
<dbReference type="EMBL" id="CP073910">
    <property type="protein sequence ID" value="QUT04085.1"/>
    <property type="molecule type" value="Genomic_DNA"/>
</dbReference>
<organism evidence="1 2">
    <name type="scientific">Sphingobium phenoxybenzoativorans</name>
    <dbReference type="NCBI Taxonomy" id="1592790"/>
    <lineage>
        <taxon>Bacteria</taxon>
        <taxon>Pseudomonadati</taxon>
        <taxon>Pseudomonadota</taxon>
        <taxon>Alphaproteobacteria</taxon>
        <taxon>Sphingomonadales</taxon>
        <taxon>Sphingomonadaceae</taxon>
        <taxon>Sphingobium</taxon>
    </lineage>
</organism>
<dbReference type="AlphaFoldDB" id="A0A975K378"/>
<dbReference type="Pfam" id="PF13455">
    <property type="entry name" value="MUG113"/>
    <property type="match status" value="1"/>
</dbReference>
<protein>
    <submittedName>
        <fullName evidence="1">GIY-YIG nuclease family protein</fullName>
    </submittedName>
</protein>
<sequence>MTELAMSVPTAAKRYGVSSSTVWAAIERGEVPCFRVGSLFRVWESKIPQHVKDRWAQAGVAAEQPVYPQGSIVYFLAGVEPYVKIGFSNDLAHRVAQLQSGSPVTLRLLAHLPRGTHHDEKKYHRRFHGSRAVGEWFTLTPEIQAEIDRLNSGASI</sequence>
<evidence type="ECO:0000313" key="1">
    <source>
        <dbReference type="EMBL" id="QUT04085.1"/>
    </source>
</evidence>
<accession>A0A975K378</accession>
<dbReference type="RefSeq" id="WP_212607980.1">
    <property type="nucleotide sequence ID" value="NZ_CP073910.1"/>
</dbReference>
<proteinExistence type="predicted"/>
<dbReference type="Proteomes" id="UP000681425">
    <property type="component" value="Chromosome"/>
</dbReference>
<evidence type="ECO:0000313" key="2">
    <source>
        <dbReference type="Proteomes" id="UP000681425"/>
    </source>
</evidence>
<dbReference type="KEGG" id="spph:KFK14_13105"/>
<reference evidence="1" key="1">
    <citation type="submission" date="2021-04" db="EMBL/GenBank/DDBJ databases">
        <title>Isolation of p-tert-butylphenol degrading bacteria Sphingobium phenoxybenzoativorans Tas13 from active sludge.</title>
        <authorList>
            <person name="Li Y."/>
        </authorList>
    </citation>
    <scope>NUCLEOTIDE SEQUENCE</scope>
    <source>
        <strain evidence="1">Tas13</strain>
    </source>
</reference>